<dbReference type="PANTHER" id="PTHR30273">
    <property type="entry name" value="PERIPLASMIC SIGNAL SENSOR AND SIGMA FACTOR ACTIVATOR FECR-RELATED"/>
    <property type="match status" value="1"/>
</dbReference>
<dbReference type="Gene3D" id="3.55.50.30">
    <property type="match status" value="1"/>
</dbReference>
<dbReference type="InterPro" id="IPR032623">
    <property type="entry name" value="FecR_N"/>
</dbReference>
<gene>
    <name evidence="4" type="ORF">CDQ92_11225</name>
</gene>
<dbReference type="InterPro" id="IPR006860">
    <property type="entry name" value="FecR"/>
</dbReference>
<keyword evidence="1" id="KW-0812">Transmembrane</keyword>
<keyword evidence="1" id="KW-1133">Transmembrane helix</keyword>
<keyword evidence="1" id="KW-0472">Membrane</keyword>
<dbReference type="RefSeq" id="WP_088441417.1">
    <property type="nucleotide sequence ID" value="NZ_BMMC01000029.1"/>
</dbReference>
<dbReference type="Proteomes" id="UP000197361">
    <property type="component" value="Unassembled WGS sequence"/>
</dbReference>
<sequence length="338" mass="37445">MVDKRRNPFESNQLQREAIEWFARMRGDEAERHRAGFERWLARGAVHRSAYNRIANLYSDGKRVNWENLPPPQPVRGAAKRVWMVSIGVAALVGFVAWRIVAVPILPGDSSLNAPPVEIARKSDGIQYATRLGEIRTVKLSDGSKLTIDTDTLVTIDFGQTARHLRLEHGRARFEVAHEARPFVVDAGDAEVIARGTVFDVSYLEDRRVKVQLLHGAVDVTQKGSRAGAPTLRLQPGGTIVVEPKAQPRQIQGKADAPEDWPKGMMEFRRAPLADVIAQVNRYAVAKVRLADPSLGKIEVSGVFRIDDADALAGHLAQLLGLRVERTAGEIILTRLEK</sequence>
<keyword evidence="5" id="KW-1185">Reference proteome</keyword>
<dbReference type="InterPro" id="IPR012373">
    <property type="entry name" value="Ferrdict_sens_TM"/>
</dbReference>
<organism evidence="4 5">
    <name type="scientific">Sphingopyxis bauzanensis</name>
    <dbReference type="NCBI Taxonomy" id="651663"/>
    <lineage>
        <taxon>Bacteria</taxon>
        <taxon>Pseudomonadati</taxon>
        <taxon>Pseudomonadota</taxon>
        <taxon>Alphaproteobacteria</taxon>
        <taxon>Sphingomonadales</taxon>
        <taxon>Sphingomonadaceae</taxon>
        <taxon>Sphingopyxis</taxon>
    </lineage>
</organism>
<dbReference type="PANTHER" id="PTHR30273:SF2">
    <property type="entry name" value="PROTEIN FECR"/>
    <property type="match status" value="1"/>
</dbReference>
<dbReference type="Pfam" id="PF04773">
    <property type="entry name" value="FecR"/>
    <property type="match status" value="1"/>
</dbReference>
<feature type="domain" description="FecR N-terminal" evidence="3">
    <location>
        <begin position="16"/>
        <end position="56"/>
    </location>
</feature>
<evidence type="ECO:0000256" key="1">
    <source>
        <dbReference type="SAM" id="Phobius"/>
    </source>
</evidence>
<feature type="domain" description="FecR protein" evidence="2">
    <location>
        <begin position="127"/>
        <end position="218"/>
    </location>
</feature>
<protein>
    <recommendedName>
        <fullName evidence="6">FecR protein domain-containing protein</fullName>
    </recommendedName>
</protein>
<name>A0A246JX01_9SPHN</name>
<dbReference type="Gene3D" id="2.60.120.1440">
    <property type="match status" value="1"/>
</dbReference>
<dbReference type="GO" id="GO:0016989">
    <property type="term" value="F:sigma factor antagonist activity"/>
    <property type="evidence" value="ECO:0007669"/>
    <property type="project" value="TreeGrafter"/>
</dbReference>
<feature type="transmembrane region" description="Helical" evidence="1">
    <location>
        <begin position="82"/>
        <end position="101"/>
    </location>
</feature>
<evidence type="ECO:0000259" key="2">
    <source>
        <dbReference type="Pfam" id="PF04773"/>
    </source>
</evidence>
<comment type="caution">
    <text evidence="4">The sequence shown here is derived from an EMBL/GenBank/DDBJ whole genome shotgun (WGS) entry which is preliminary data.</text>
</comment>
<dbReference type="PIRSF" id="PIRSF018266">
    <property type="entry name" value="FecR"/>
    <property type="match status" value="1"/>
</dbReference>
<evidence type="ECO:0000313" key="4">
    <source>
        <dbReference type="EMBL" id="OWQ97568.1"/>
    </source>
</evidence>
<evidence type="ECO:0000313" key="5">
    <source>
        <dbReference type="Proteomes" id="UP000197361"/>
    </source>
</evidence>
<proteinExistence type="predicted"/>
<evidence type="ECO:0008006" key="6">
    <source>
        <dbReference type="Google" id="ProtNLM"/>
    </source>
</evidence>
<evidence type="ECO:0000259" key="3">
    <source>
        <dbReference type="Pfam" id="PF16220"/>
    </source>
</evidence>
<dbReference type="Pfam" id="PF16220">
    <property type="entry name" value="DUF4880"/>
    <property type="match status" value="1"/>
</dbReference>
<dbReference type="EMBL" id="NISK01000002">
    <property type="protein sequence ID" value="OWQ97568.1"/>
    <property type="molecule type" value="Genomic_DNA"/>
</dbReference>
<accession>A0A246JX01</accession>
<reference evidence="4 5" key="1">
    <citation type="journal article" date="2010" name="Int. J. Syst. Evol. Microbiol.">
        <title>Sphingopyxis bauzanensis sp. nov., a psychrophilic bacterium isolated from soil.</title>
        <authorList>
            <person name="Zhang D.C."/>
            <person name="Liu H.C."/>
            <person name="Xin Y.H."/>
            <person name="Zhou Y.G."/>
            <person name="Schinner F."/>
            <person name="Margesin R."/>
        </authorList>
    </citation>
    <scope>NUCLEOTIDE SEQUENCE [LARGE SCALE GENOMIC DNA]</scope>
    <source>
        <strain evidence="4 5">DSM 22271</strain>
    </source>
</reference>
<dbReference type="AlphaFoldDB" id="A0A246JX01"/>
<dbReference type="OrthoDB" id="7492241at2"/>